<keyword evidence="1" id="KW-0808">Transferase</keyword>
<proteinExistence type="predicted"/>
<dbReference type="InterPro" id="IPR002495">
    <property type="entry name" value="Glyco_trans_8"/>
</dbReference>
<gene>
    <name evidence="1" type="ORF">EI71_00025</name>
</gene>
<evidence type="ECO:0000313" key="2">
    <source>
        <dbReference type="Proteomes" id="UP000266506"/>
    </source>
</evidence>
<comment type="caution">
    <text evidence="1">The sequence shown here is derived from an EMBL/GenBank/DDBJ whole genome shotgun (WGS) entry which is preliminary data.</text>
</comment>
<evidence type="ECO:0000313" key="1">
    <source>
        <dbReference type="EMBL" id="RIA78465.1"/>
    </source>
</evidence>
<reference evidence="1 2" key="1">
    <citation type="submission" date="2018-08" db="EMBL/GenBank/DDBJ databases">
        <title>Genomic Encyclopedia of Archaeal and Bacterial Type Strains, Phase II (KMG-II): from individual species to whole genera.</title>
        <authorList>
            <person name="Goeker M."/>
        </authorList>
    </citation>
    <scope>NUCLEOTIDE SEQUENCE [LARGE SCALE GENOMIC DNA]</scope>
    <source>
        <strain evidence="1 2">ATCC 27112</strain>
    </source>
</reference>
<keyword evidence="2" id="KW-1185">Reference proteome</keyword>
<dbReference type="GO" id="GO:0016757">
    <property type="term" value="F:glycosyltransferase activity"/>
    <property type="evidence" value="ECO:0007669"/>
    <property type="project" value="InterPro"/>
</dbReference>
<dbReference type="OrthoDB" id="5672604at2"/>
<sequence length="275" mass="32643">MINVLFCGNDKVFDGMLTTMLSIFERTKTKEPFHFYIYTMDVSYLNPKYLALTNEMGEFLDSVAKRYNQDNQVTVVDVFPYYKAEFAGSPNEGCYCSPYTLLRLFADMVPNMPDKLLYLDCDLMFNRDIELIWNIDVNGYEYAAARDHYGKYLIQPNYINAGVLLFNLAHMKETGLLDKARQLIKTKKLPFADQSAILRSTTKKRMLPQKYNDQKFLHKNTIIRHFSKRLFWLPYPHTANIKQWKIDEVHKIFKYHQFDDIYEVYIKLKKEFEAK</sequence>
<name>A0A397S250_9MOLU</name>
<dbReference type="InParanoid" id="A0A397S250"/>
<dbReference type="EMBL" id="QXEV01000001">
    <property type="protein sequence ID" value="RIA78465.1"/>
    <property type="molecule type" value="Genomic_DNA"/>
</dbReference>
<dbReference type="InterPro" id="IPR029044">
    <property type="entry name" value="Nucleotide-diphossugar_trans"/>
</dbReference>
<dbReference type="Gene3D" id="3.90.550.10">
    <property type="entry name" value="Spore Coat Polysaccharide Biosynthesis Protein SpsA, Chain A"/>
    <property type="match status" value="1"/>
</dbReference>
<dbReference type="Proteomes" id="UP000266506">
    <property type="component" value="Unassembled WGS sequence"/>
</dbReference>
<accession>A0A397S250</accession>
<dbReference type="RefSeq" id="WP_119015212.1">
    <property type="nucleotide sequence ID" value="NZ_QXEV01000001.1"/>
</dbReference>
<dbReference type="AlphaFoldDB" id="A0A397S250"/>
<dbReference type="Pfam" id="PF01501">
    <property type="entry name" value="Glyco_transf_8"/>
    <property type="match status" value="1"/>
</dbReference>
<dbReference type="SUPFAM" id="SSF53448">
    <property type="entry name" value="Nucleotide-diphospho-sugar transferases"/>
    <property type="match status" value="1"/>
</dbReference>
<protein>
    <submittedName>
        <fullName evidence="1">Lipopolysaccharide biosynthesis glycosyltransferase</fullName>
    </submittedName>
</protein>
<organism evidence="1 2">
    <name type="scientific">Anaeroplasma bactoclasticum</name>
    <dbReference type="NCBI Taxonomy" id="2088"/>
    <lineage>
        <taxon>Bacteria</taxon>
        <taxon>Bacillati</taxon>
        <taxon>Mycoplasmatota</taxon>
        <taxon>Mollicutes</taxon>
        <taxon>Anaeroplasmatales</taxon>
        <taxon>Anaeroplasmataceae</taxon>
        <taxon>Anaeroplasma</taxon>
    </lineage>
</organism>